<proteinExistence type="inferred from homology"/>
<reference evidence="2" key="1">
    <citation type="submission" date="2022-11" db="EMBL/GenBank/DDBJ databases">
        <title>Hoeflea poritis sp. nov., isolated from scleractinian coral Porites lutea.</title>
        <authorList>
            <person name="Zhang G."/>
            <person name="Wei Q."/>
            <person name="Cai L."/>
        </authorList>
    </citation>
    <scope>NUCLEOTIDE SEQUENCE</scope>
    <source>
        <strain evidence="2">E7-10</strain>
    </source>
</reference>
<dbReference type="EMBL" id="JAPJZH010000017">
    <property type="protein sequence ID" value="MDA4847991.1"/>
    <property type="molecule type" value="Genomic_DNA"/>
</dbReference>
<dbReference type="SUPFAM" id="SSF53067">
    <property type="entry name" value="Actin-like ATPase domain"/>
    <property type="match status" value="1"/>
</dbReference>
<protein>
    <submittedName>
        <fullName evidence="2">ROK family protein</fullName>
    </submittedName>
</protein>
<comment type="caution">
    <text evidence="2">The sequence shown here is derived from an EMBL/GenBank/DDBJ whole genome shotgun (WGS) entry which is preliminary data.</text>
</comment>
<sequence>MSKIYCLDIGGSFIKLATGNGDDLQEVEAVATPPEYGAFIDRTADLLAAAGIGPRDRLGVSIAGSIDVDNGSVHAAQLPFLASVDFGSDLGAAIGVRLGTPLKSAIRIENDADCFALAEATFGAGRTFDNVFAIILGTGVGGSQVYRGELIRGFGGSAGEWGHGPFIQKQDPSTPGFVPQFACACGQKGCINTMGGARGLEAMHAAAGNPLRDSKAIIDGWAGGDTACTATVASYVSLLTDALAVTLNITGAEIVPVGGGLSSATALISAIDSGVRHKVLRPRPEPLVIRGQTGQNGGLWGIYAQILKDRAAA</sequence>
<comment type="similarity">
    <text evidence="1">Belongs to the ROK (NagC/XylR) family.</text>
</comment>
<organism evidence="2 3">
    <name type="scientific">Hoeflea poritis</name>
    <dbReference type="NCBI Taxonomy" id="2993659"/>
    <lineage>
        <taxon>Bacteria</taxon>
        <taxon>Pseudomonadati</taxon>
        <taxon>Pseudomonadota</taxon>
        <taxon>Alphaproteobacteria</taxon>
        <taxon>Hyphomicrobiales</taxon>
        <taxon>Rhizobiaceae</taxon>
        <taxon>Hoeflea</taxon>
    </lineage>
</organism>
<accession>A0ABT4VTH3</accession>
<dbReference type="InterPro" id="IPR043129">
    <property type="entry name" value="ATPase_NBD"/>
</dbReference>
<evidence type="ECO:0000313" key="3">
    <source>
        <dbReference type="Proteomes" id="UP001148313"/>
    </source>
</evidence>
<gene>
    <name evidence="2" type="ORF">OOZ53_21715</name>
</gene>
<evidence type="ECO:0000256" key="1">
    <source>
        <dbReference type="ARBA" id="ARBA00006479"/>
    </source>
</evidence>
<name>A0ABT4VTH3_9HYPH</name>
<dbReference type="PANTHER" id="PTHR18964">
    <property type="entry name" value="ROK (REPRESSOR, ORF, KINASE) FAMILY"/>
    <property type="match status" value="1"/>
</dbReference>
<dbReference type="Proteomes" id="UP001148313">
    <property type="component" value="Unassembled WGS sequence"/>
</dbReference>
<dbReference type="Pfam" id="PF00480">
    <property type="entry name" value="ROK"/>
    <property type="match status" value="1"/>
</dbReference>
<evidence type="ECO:0000313" key="2">
    <source>
        <dbReference type="EMBL" id="MDA4847991.1"/>
    </source>
</evidence>
<dbReference type="RefSeq" id="WP_271091833.1">
    <property type="nucleotide sequence ID" value="NZ_JAPJZH010000017.1"/>
</dbReference>
<keyword evidence="3" id="KW-1185">Reference proteome</keyword>
<dbReference type="Gene3D" id="3.30.420.40">
    <property type="match status" value="2"/>
</dbReference>
<dbReference type="PANTHER" id="PTHR18964:SF149">
    <property type="entry name" value="BIFUNCTIONAL UDP-N-ACETYLGLUCOSAMINE 2-EPIMERASE_N-ACETYLMANNOSAMINE KINASE"/>
    <property type="match status" value="1"/>
</dbReference>
<dbReference type="InterPro" id="IPR000600">
    <property type="entry name" value="ROK"/>
</dbReference>